<proteinExistence type="predicted"/>
<evidence type="ECO:0000256" key="1">
    <source>
        <dbReference type="SAM" id="MobiDB-lite"/>
    </source>
</evidence>
<dbReference type="Proteomes" id="UP000032254">
    <property type="component" value="Unassembled WGS sequence"/>
</dbReference>
<reference evidence="2 3" key="1">
    <citation type="submission" date="2015-01" db="EMBL/GenBank/DDBJ databases">
        <title>Sequencing and annotation of Micromonospora carbonacea strain JXNU-1 genome.</title>
        <authorList>
            <person name="Long Z."/>
            <person name="Huang Y."/>
            <person name="Jiang Y."/>
        </authorList>
    </citation>
    <scope>NUCLEOTIDE SEQUENCE [LARGE SCALE GENOMIC DNA]</scope>
    <source>
        <strain evidence="2 3">JXNU-1</strain>
    </source>
</reference>
<feature type="region of interest" description="Disordered" evidence="1">
    <location>
        <begin position="1"/>
        <end position="25"/>
    </location>
</feature>
<protein>
    <submittedName>
        <fullName evidence="2">Uncharacterized protein</fullName>
    </submittedName>
</protein>
<comment type="caution">
    <text evidence="2">The sequence shown here is derived from an EMBL/GenBank/DDBJ whole genome shotgun (WGS) entry which is preliminary data.</text>
</comment>
<name>A0A0D0UZV6_9ACTN</name>
<keyword evidence="3" id="KW-1185">Reference proteome</keyword>
<gene>
    <name evidence="2" type="ORF">TK50_01215</name>
</gene>
<accession>A0A0D0UZV6</accession>
<sequence>MASQGWTRRRPSRLGSRDGRTGQQQSVQYSGADVVSLMEPVLRIVIFFISVHLLGRLVVGAAG</sequence>
<dbReference type="EMBL" id="JXSX01000001">
    <property type="protein sequence ID" value="KIR64347.1"/>
    <property type="molecule type" value="Genomic_DNA"/>
</dbReference>
<dbReference type="PATRIC" id="fig|47853.6.peg.264"/>
<organism evidence="2 3">
    <name type="scientific">Micromonospora haikouensis</name>
    <dbReference type="NCBI Taxonomy" id="686309"/>
    <lineage>
        <taxon>Bacteria</taxon>
        <taxon>Bacillati</taxon>
        <taxon>Actinomycetota</taxon>
        <taxon>Actinomycetes</taxon>
        <taxon>Micromonosporales</taxon>
        <taxon>Micromonosporaceae</taxon>
        <taxon>Micromonospora</taxon>
    </lineage>
</organism>
<evidence type="ECO:0000313" key="2">
    <source>
        <dbReference type="EMBL" id="KIR64347.1"/>
    </source>
</evidence>
<dbReference type="AlphaFoldDB" id="A0A0D0UZV6"/>
<evidence type="ECO:0000313" key="3">
    <source>
        <dbReference type="Proteomes" id="UP000032254"/>
    </source>
</evidence>